<reference evidence="3" key="1">
    <citation type="journal article" date="2019" name="Sci. Rep.">
        <title>Draft genome of Tanacetum cinerariifolium, the natural source of mosquito coil.</title>
        <authorList>
            <person name="Yamashiro T."/>
            <person name="Shiraishi A."/>
            <person name="Satake H."/>
            <person name="Nakayama K."/>
        </authorList>
    </citation>
    <scope>NUCLEOTIDE SEQUENCE</scope>
</reference>
<comment type="caution">
    <text evidence="3">The sequence shown here is derived from an EMBL/GenBank/DDBJ whole genome shotgun (WGS) entry which is preliminary data.</text>
</comment>
<protein>
    <submittedName>
        <fullName evidence="3">Uncharacterized protein</fullName>
    </submittedName>
</protein>
<proteinExistence type="predicted"/>
<feature type="compositionally biased region" description="Basic and acidic residues" evidence="2">
    <location>
        <begin position="567"/>
        <end position="585"/>
    </location>
</feature>
<keyword evidence="1" id="KW-0175">Coiled coil</keyword>
<feature type="compositionally biased region" description="Acidic residues" evidence="2">
    <location>
        <begin position="256"/>
        <end position="287"/>
    </location>
</feature>
<feature type="region of interest" description="Disordered" evidence="2">
    <location>
        <begin position="561"/>
        <end position="601"/>
    </location>
</feature>
<accession>A0A699IJS4</accession>
<evidence type="ECO:0000313" key="3">
    <source>
        <dbReference type="EMBL" id="GEZ62197.1"/>
    </source>
</evidence>
<feature type="coiled-coil region" evidence="1">
    <location>
        <begin position="481"/>
        <end position="512"/>
    </location>
</feature>
<feature type="region of interest" description="Disordered" evidence="2">
    <location>
        <begin position="231"/>
        <end position="303"/>
    </location>
</feature>
<dbReference type="AlphaFoldDB" id="A0A699IJS4"/>
<dbReference type="EMBL" id="BKCJ010301753">
    <property type="protein sequence ID" value="GEZ62197.1"/>
    <property type="molecule type" value="Genomic_DNA"/>
</dbReference>
<gene>
    <name evidence="3" type="ORF">Tci_534170</name>
</gene>
<sequence length="882" mass="101177">MNSIASQQAALDNSLVTPEKRLKIESCNARIAFTKPQKEETYQVTLEALKLSPCYPAFQITAEVPKIYMHQFWNTIKKIGKIDAYDLKLDKKKCRVDTEAMYNQKNVNYVALLLEDFMYQADNKEISSARKEHMPYPRFTKVIINHFISKDNTISMRNRINLYTVRDDSLLAYKTYLDYATGKVPPKKARKYPPDKSVSKKKAPAKADRGKGIELLYDAALLKDAQLKKTLRKSKRETHKLQASGSSEGADFKSEDDSEDESDDVHDEDDNNDDDGNDDDSGNDDGGNDAQDSKRTDSDDDENASFTLKYYEEEGQDEEYEFYGDLNITHEIKDTDMTNVEQGEEDRQNASHESGFKQEEYDGHVTLMIVHDKTKGTMQSSSVSSDFTSKLLNLDNTCTDVNEIASLMNTSTVPPLPPPINPSPHLITITLHPTPDSTTTTTNPTISLPKIPNFAQFAETVSSIPSIVDNYLASKLKEKVNVAVRLQSNKLREEAQAENQEFLNQVNSTMNAIIKEQVQTKVTKIMPQIKKYVIETLGAEVLSTQAEEPVFEAADTDMQYDQGNEFGHPDDQPDNETAMRNDWYKKPKKPPTSDHPWNKRKAIDFRPPQTWISNIAKTRQPPRKFDELLSTPIDFSAYVMNNLKIDNLTEDILNNPDGHAYPFNLSKPLLLIKDRGRQVVPANYFINKDLEYLKGGSKSSKYTTSIIRTKAARVKVMRWYDYGYLEEIEVRRDDNVLYKFKEGDFLRLNLCDIEDMLLLLVQKKLSNLDINDRYDLKVALRMFTRCIVILHRVKDLQLGVESYQKKLNVTRPETFRLDVPNMIPYTSYKNPQGIIYQDKFVRNRLMRSDKLYKFCDGTLSSVRMVLHDIASNLEMDYLPKRH</sequence>
<evidence type="ECO:0000256" key="2">
    <source>
        <dbReference type="SAM" id="MobiDB-lite"/>
    </source>
</evidence>
<name>A0A699IJS4_TANCI</name>
<evidence type="ECO:0000256" key="1">
    <source>
        <dbReference type="SAM" id="Coils"/>
    </source>
</evidence>
<organism evidence="3">
    <name type="scientific">Tanacetum cinerariifolium</name>
    <name type="common">Dalmatian daisy</name>
    <name type="synonym">Chrysanthemum cinerariifolium</name>
    <dbReference type="NCBI Taxonomy" id="118510"/>
    <lineage>
        <taxon>Eukaryota</taxon>
        <taxon>Viridiplantae</taxon>
        <taxon>Streptophyta</taxon>
        <taxon>Embryophyta</taxon>
        <taxon>Tracheophyta</taxon>
        <taxon>Spermatophyta</taxon>
        <taxon>Magnoliopsida</taxon>
        <taxon>eudicotyledons</taxon>
        <taxon>Gunneridae</taxon>
        <taxon>Pentapetalae</taxon>
        <taxon>asterids</taxon>
        <taxon>campanulids</taxon>
        <taxon>Asterales</taxon>
        <taxon>Asteraceae</taxon>
        <taxon>Asteroideae</taxon>
        <taxon>Anthemideae</taxon>
        <taxon>Anthemidinae</taxon>
        <taxon>Tanacetum</taxon>
    </lineage>
</organism>
<feature type="region of interest" description="Disordered" evidence="2">
    <location>
        <begin position="184"/>
        <end position="207"/>
    </location>
</feature>